<dbReference type="GO" id="GO:0005783">
    <property type="term" value="C:endoplasmic reticulum"/>
    <property type="evidence" value="ECO:0007669"/>
    <property type="project" value="TreeGrafter"/>
</dbReference>
<evidence type="ECO:0000256" key="3">
    <source>
        <dbReference type="ARBA" id="ARBA00011775"/>
    </source>
</evidence>
<evidence type="ECO:0000256" key="4">
    <source>
        <dbReference type="ARBA" id="ARBA00022448"/>
    </source>
</evidence>
<feature type="domain" description="Clathrin/coatomer adaptor adaptin-like N-terminal" evidence="14">
    <location>
        <begin position="117"/>
        <end position="631"/>
    </location>
</feature>
<dbReference type="InterPro" id="IPR009028">
    <property type="entry name" value="Coatomer/calthrin_app_sub_C"/>
</dbReference>
<dbReference type="Pfam" id="PF08752">
    <property type="entry name" value="COP-gamma_platf"/>
    <property type="match status" value="1"/>
</dbReference>
<keyword evidence="10 12" id="KW-0472">Membrane</keyword>
<dbReference type="InterPro" id="IPR032154">
    <property type="entry name" value="Coatomer_g_Cpla"/>
</dbReference>
<dbReference type="PIRSF" id="PIRSF037093">
    <property type="entry name" value="Coatomer_gamma_subunit"/>
    <property type="match status" value="1"/>
</dbReference>
<evidence type="ECO:0000259" key="16">
    <source>
        <dbReference type="Pfam" id="PF16381"/>
    </source>
</evidence>
<dbReference type="SUPFAM" id="SSF49348">
    <property type="entry name" value="Clathrin adaptor appendage domain"/>
    <property type="match status" value="1"/>
</dbReference>
<evidence type="ECO:0000313" key="18">
    <source>
        <dbReference type="Proteomes" id="UP000694393"/>
    </source>
</evidence>
<reference evidence="17" key="2">
    <citation type="submission" date="2025-09" db="UniProtKB">
        <authorList>
            <consortium name="Ensembl"/>
        </authorList>
    </citation>
    <scope>IDENTIFICATION</scope>
</reference>
<evidence type="ECO:0000256" key="2">
    <source>
        <dbReference type="ARBA" id="ARBA00010720"/>
    </source>
</evidence>
<evidence type="ECO:0000256" key="11">
    <source>
        <dbReference type="ARBA" id="ARBA00023329"/>
    </source>
</evidence>
<dbReference type="SUPFAM" id="SSF55711">
    <property type="entry name" value="Subdomain of clathrin and coatomer appendage domain"/>
    <property type="match status" value="1"/>
</dbReference>
<evidence type="ECO:0000256" key="5">
    <source>
        <dbReference type="ARBA" id="ARBA00022490"/>
    </source>
</evidence>
<comment type="similarity">
    <text evidence="2 12">Belongs to the COPG family.</text>
</comment>
<dbReference type="Pfam" id="PF16381">
    <property type="entry name" value="Coatomer_g_Cpla"/>
    <property type="match status" value="1"/>
</dbReference>
<reference evidence="17" key="1">
    <citation type="submission" date="2025-08" db="UniProtKB">
        <authorList>
            <consortium name="Ensembl"/>
        </authorList>
    </citation>
    <scope>IDENTIFICATION</scope>
</reference>
<dbReference type="InterPro" id="IPR013041">
    <property type="entry name" value="Clathrin_app_Ig-like_sf"/>
</dbReference>
<dbReference type="GO" id="GO:0006891">
    <property type="term" value="P:intra-Golgi vesicle-mediated transport"/>
    <property type="evidence" value="ECO:0007669"/>
    <property type="project" value="TreeGrafter"/>
</dbReference>
<keyword evidence="6" id="KW-0677">Repeat</keyword>
<evidence type="ECO:0000256" key="9">
    <source>
        <dbReference type="ARBA" id="ARBA00023034"/>
    </source>
</evidence>
<dbReference type="AlphaFoldDB" id="A0A8C8R5X9"/>
<dbReference type="SUPFAM" id="SSF48371">
    <property type="entry name" value="ARM repeat"/>
    <property type="match status" value="1"/>
</dbReference>
<dbReference type="FunFam" id="1.25.10.10:FF:000038">
    <property type="entry name" value="Coatomer subunit gamma"/>
    <property type="match status" value="1"/>
</dbReference>
<comment type="subcellular location">
    <subcellularLocation>
        <location evidence="12">Cytoplasm</location>
    </subcellularLocation>
    <subcellularLocation>
        <location evidence="1 12">Golgi apparatus membrane</location>
        <topology evidence="1 12">Peripheral membrane protein</topology>
        <orientation evidence="1 12">Cytoplasmic side</orientation>
    </subcellularLocation>
    <subcellularLocation>
        <location evidence="12">Cytoplasmic vesicle</location>
        <location evidence="12">COPI-coated vesicle membrane</location>
        <topology evidence="12">Peripheral membrane protein</topology>
        <orientation evidence="12">Cytoplasmic side</orientation>
    </subcellularLocation>
</comment>
<dbReference type="Pfam" id="PF01602">
    <property type="entry name" value="Adaptin_N"/>
    <property type="match status" value="1"/>
</dbReference>
<dbReference type="InterPro" id="IPR037067">
    <property type="entry name" value="Coatomer_gsu_app_sf"/>
</dbReference>
<keyword evidence="7 12" id="KW-0931">ER-Golgi transport</keyword>
<comment type="function">
    <text evidence="12">The coatomer is a cytosolic protein complex that binds to dilysine motifs and reversibly associates with Golgi non-clathrin-coated vesicles, which further mediate biosynthetic protein transport from the ER, via the Golgi up to the trans Golgi network. Coatomer complex is required for budding from Golgi membranes, and is essential for the retrograde Golgi-to-ER transport of dilysine-tagged proteins.</text>
</comment>
<evidence type="ECO:0000256" key="8">
    <source>
        <dbReference type="ARBA" id="ARBA00022927"/>
    </source>
</evidence>
<keyword evidence="18" id="KW-1185">Reference proteome</keyword>
<dbReference type="PANTHER" id="PTHR10261:SF4">
    <property type="entry name" value="COATOMER SUBUNIT GAMMA-2"/>
    <property type="match status" value="1"/>
</dbReference>
<evidence type="ECO:0000259" key="14">
    <source>
        <dbReference type="Pfam" id="PF01602"/>
    </source>
</evidence>
<evidence type="ECO:0000256" key="12">
    <source>
        <dbReference type="PIRNR" id="PIRNR037093"/>
    </source>
</evidence>
<dbReference type="InterPro" id="IPR013040">
    <property type="entry name" value="Coatomer_gsu_app_Ig-like_dom"/>
</dbReference>
<feature type="region of interest" description="Disordered" evidence="13">
    <location>
        <begin position="67"/>
        <end position="92"/>
    </location>
</feature>
<evidence type="ECO:0000256" key="10">
    <source>
        <dbReference type="ARBA" id="ARBA00023136"/>
    </source>
</evidence>
<dbReference type="Ensembl" id="ENSPCET00000000565.1">
    <property type="protein sequence ID" value="ENSPCEP00000000550.1"/>
    <property type="gene ID" value="ENSPCEG00000000391.1"/>
</dbReference>
<evidence type="ECO:0000256" key="6">
    <source>
        <dbReference type="ARBA" id="ARBA00022737"/>
    </source>
</evidence>
<evidence type="ECO:0000256" key="1">
    <source>
        <dbReference type="ARBA" id="ARBA00004255"/>
    </source>
</evidence>
<keyword evidence="5 12" id="KW-0963">Cytoplasm</keyword>
<keyword evidence="8 12" id="KW-0653">Protein transport</keyword>
<feature type="region of interest" description="Disordered" evidence="13">
    <location>
        <begin position="1"/>
        <end position="28"/>
    </location>
</feature>
<dbReference type="Gene3D" id="1.25.10.10">
    <property type="entry name" value="Leucine-rich Repeat Variant"/>
    <property type="match status" value="2"/>
</dbReference>
<organism evidence="17 18">
    <name type="scientific">Pelusios castaneus</name>
    <name type="common">West African mud turtle</name>
    <dbReference type="NCBI Taxonomy" id="367368"/>
    <lineage>
        <taxon>Eukaryota</taxon>
        <taxon>Metazoa</taxon>
        <taxon>Chordata</taxon>
        <taxon>Craniata</taxon>
        <taxon>Vertebrata</taxon>
        <taxon>Euteleostomi</taxon>
        <taxon>Archelosauria</taxon>
        <taxon>Testudinata</taxon>
        <taxon>Testudines</taxon>
        <taxon>Pleurodira</taxon>
        <taxon>Pelomedusidae</taxon>
        <taxon>Pelusios</taxon>
    </lineage>
</organism>
<keyword evidence="9 12" id="KW-0333">Golgi apparatus</keyword>
<protein>
    <recommendedName>
        <fullName evidence="12">Coatomer subunit gamma</fullName>
    </recommendedName>
</protein>
<evidence type="ECO:0000259" key="15">
    <source>
        <dbReference type="Pfam" id="PF08752"/>
    </source>
</evidence>
<dbReference type="GO" id="GO:0005198">
    <property type="term" value="F:structural molecule activity"/>
    <property type="evidence" value="ECO:0007669"/>
    <property type="project" value="InterPro"/>
</dbReference>
<dbReference type="GO" id="GO:0009306">
    <property type="term" value="P:protein secretion"/>
    <property type="evidence" value="ECO:0007669"/>
    <property type="project" value="TreeGrafter"/>
</dbReference>
<dbReference type="GO" id="GO:0000139">
    <property type="term" value="C:Golgi membrane"/>
    <property type="evidence" value="ECO:0007669"/>
    <property type="project" value="UniProtKB-SubCell"/>
</dbReference>
<dbReference type="Gene3D" id="2.60.40.1480">
    <property type="entry name" value="Coatomer, gamma subunit, appendage domain"/>
    <property type="match status" value="1"/>
</dbReference>
<dbReference type="GO" id="GO:0005793">
    <property type="term" value="C:endoplasmic reticulum-Golgi intermediate compartment"/>
    <property type="evidence" value="ECO:0007669"/>
    <property type="project" value="TreeGrafter"/>
</dbReference>
<evidence type="ECO:0000256" key="13">
    <source>
        <dbReference type="SAM" id="MobiDB-lite"/>
    </source>
</evidence>
<evidence type="ECO:0000313" key="17">
    <source>
        <dbReference type="Ensembl" id="ENSPCEP00000000550.1"/>
    </source>
</evidence>
<keyword evidence="4 12" id="KW-0813">Transport</keyword>
<name>A0A8C8R5X9_9SAUR</name>
<feature type="domain" description="Coatomer gamma subunit appendage Ig-like subdomain" evidence="15">
    <location>
        <begin position="704"/>
        <end position="849"/>
    </location>
</feature>
<proteinExistence type="inferred from homology"/>
<dbReference type="InterPro" id="IPR017106">
    <property type="entry name" value="Coatomer_gsu"/>
</dbReference>
<dbReference type="Gene3D" id="3.30.310.10">
    <property type="entry name" value="TATA-Binding Protein"/>
    <property type="match status" value="1"/>
</dbReference>
<feature type="domain" description="Coatomer subunit gamma C-terminal" evidence="16">
    <location>
        <begin position="851"/>
        <end position="923"/>
    </location>
</feature>
<dbReference type="InterPro" id="IPR002553">
    <property type="entry name" value="Clathrin/coatomer_adapt-like_N"/>
</dbReference>
<comment type="subunit">
    <text evidence="3">Oligomeric complex that consists of at least the alpha, beta, beta', gamma, delta, epsilon and zeta subunits.</text>
</comment>
<dbReference type="PANTHER" id="PTHR10261">
    <property type="entry name" value="COATOMER SUBUNIT GAMMA"/>
    <property type="match status" value="1"/>
</dbReference>
<dbReference type="FunFam" id="2.60.40.1480:FF:000001">
    <property type="entry name" value="Coatomer subunit gamma"/>
    <property type="match status" value="1"/>
</dbReference>
<accession>A0A8C8R5X9</accession>
<dbReference type="Proteomes" id="UP000694393">
    <property type="component" value="Unplaced"/>
</dbReference>
<dbReference type="InterPro" id="IPR016024">
    <property type="entry name" value="ARM-type_fold"/>
</dbReference>
<dbReference type="FunFam" id="1.25.10.10:FF:000071">
    <property type="entry name" value="Coatomer subunit gamma"/>
    <property type="match status" value="1"/>
</dbReference>
<evidence type="ECO:0000256" key="7">
    <source>
        <dbReference type="ARBA" id="ARBA00022892"/>
    </source>
</evidence>
<keyword evidence="11 12" id="KW-0968">Cytoplasmic vesicle</keyword>
<dbReference type="GO" id="GO:0006886">
    <property type="term" value="P:intracellular protein transport"/>
    <property type="evidence" value="ECO:0007669"/>
    <property type="project" value="InterPro"/>
</dbReference>
<dbReference type="InterPro" id="IPR012295">
    <property type="entry name" value="TBP_dom_sf"/>
</dbReference>
<sequence length="942" mass="105102">MAFSAPDTFPSRPAKGRVPAHGRAWPGGMEHGTSGVVIPEGAWLHCEWRLCGPVMWRARPDSGQAFRPAAPSPLRPWSPAGGGSLGSGASSSAMIKKFDKKDEETGSGSNPFQHLEKSAVLQEARIFNETPINPRRCLHILTKILYLLNQGEHFGTTEATEAFFAMTRLFQSNDQTLRRMCYLTIKEMANISEDVIIVTSSLTKDMTGKEDVYRGPAIRALCRITDGAMLQAIERYMKQAIVDKVPSVSSSALISSLHMMKISYDVVKRWINEAQEAASSDSIMVQYHALGLLYHLRKNDRLAVSKMLNKFTKSGLKSQFAYCMLIRIASRLLKESEEGHENPLFDFIESCLRNKHEMVIYEAASAIIHLPNCTPRELAPAVSVLQLFCSSPKPVLRYAAVRTLNKVAMKHPSAVTACNLDLENLITDSNRSIATLAITTLLKTGSESSVDRLMKQISSFVSEISDEFKVVVVQAISALCQKYPRKHSVMMTFLSNMLRDDGGFEYKRAIVDCIISIIEENPESKESGLAHLCEFIEDCEHTVLATKILHLLGKEGPRTPFPSKYIRFIFNRVVLENEAVRAAAVSALAKFGAQNDNLLPSILVLLQRCMMDTDDEVRDRATFYLNVLQQRQITLNAAYIFNGLTVSVPGMEKALHQYTLEPSDKPFDMKTVPLATAPVFEQKAEMTLMTSKPEKIAPSRHDIFQEQLAAIPEFKGLGPLFKSSEPVQLTEAETEYFVCCTKHVFTNHIVFQFDCTNTLNDQLLERVTVQMEPSDAYDVIRCIPAASLAYNQPGMCYTLVRLPHDDPAAVACTFSCTMKFTVRDCNPNTGVPEDDGYDDEYVLEDLEVTVSDHIQKVLKPNFAAAWEEVGDDFEKEETFALSSIKTLDEAVGNIIKFLGMQPCERSDKVPENKNSHTLYLAGKHPPLMDSFDTSPLHQLITL</sequence>
<dbReference type="FunFam" id="3.30.310.10:FF:000011">
    <property type="entry name" value="Coatomer subunit gamma"/>
    <property type="match status" value="1"/>
</dbReference>
<dbReference type="GO" id="GO:0006888">
    <property type="term" value="P:endoplasmic reticulum to Golgi vesicle-mediated transport"/>
    <property type="evidence" value="ECO:0007669"/>
    <property type="project" value="TreeGrafter"/>
</dbReference>
<dbReference type="GO" id="GO:0030126">
    <property type="term" value="C:COPI vesicle coat"/>
    <property type="evidence" value="ECO:0007669"/>
    <property type="project" value="InterPro"/>
</dbReference>
<dbReference type="GO" id="GO:0072384">
    <property type="term" value="P:organelle transport along microtubule"/>
    <property type="evidence" value="ECO:0007669"/>
    <property type="project" value="TreeGrafter"/>
</dbReference>
<dbReference type="InterPro" id="IPR011989">
    <property type="entry name" value="ARM-like"/>
</dbReference>